<name>A0A8K0NN59_9TREE</name>
<reference evidence="1" key="1">
    <citation type="submission" date="2020-04" db="EMBL/GenBank/DDBJ databases">
        <title>Analysis of mating type loci in Filobasidium floriforme.</title>
        <authorList>
            <person name="Nowrousian M."/>
        </authorList>
    </citation>
    <scope>NUCLEOTIDE SEQUENCE</scope>
    <source>
        <strain evidence="1">CBS 6242</strain>
    </source>
</reference>
<organism evidence="1 2">
    <name type="scientific">Filobasidium floriforme</name>
    <dbReference type="NCBI Taxonomy" id="5210"/>
    <lineage>
        <taxon>Eukaryota</taxon>
        <taxon>Fungi</taxon>
        <taxon>Dikarya</taxon>
        <taxon>Basidiomycota</taxon>
        <taxon>Agaricomycotina</taxon>
        <taxon>Tremellomycetes</taxon>
        <taxon>Filobasidiales</taxon>
        <taxon>Filobasidiaceae</taxon>
        <taxon>Filobasidium</taxon>
    </lineage>
</organism>
<evidence type="ECO:0000313" key="2">
    <source>
        <dbReference type="Proteomes" id="UP000812966"/>
    </source>
</evidence>
<dbReference type="AlphaFoldDB" id="A0A8K0NN59"/>
<accession>A0A8K0NN59</accession>
<dbReference type="EMBL" id="JABELV010000140">
    <property type="protein sequence ID" value="KAG7529690.1"/>
    <property type="molecule type" value="Genomic_DNA"/>
</dbReference>
<sequence>MPRRYPADKGMKETRAWNVPHYKRLHNCLLTSLGEEYLAQTSYLEFDAADEVVKDEKLRSLAVCGKEELNVVIGGTFHFGARHFGRVSGEDIWARSTIDSYESLGYTFLYAFEIIESMEINLEIPSLVHMVMAEAGHIKDCSSPDYEPHENWRCVKSEGFEEGLPIWKMFSWHFWESPAHPLGHQFTLAPEDYARYPSRQGKENNLYIGYSIESYCANVQPEADRERRAYILAKHASYFEPPAYKYSTDVFERIKGSSGIDFIAGSGKQGDRLPDEGIENMGMMPSDRFVQELGKSQALIGIGKPIISPTPYDALCMGVPFINPVMQWSTENPEDRSLWTWQHEGLANVEAPYVYTVVSSLNVVS</sequence>
<keyword evidence="2" id="KW-1185">Reference proteome</keyword>
<proteinExistence type="predicted"/>
<gene>
    <name evidence="1" type="ORF">FFLO_05496</name>
</gene>
<protein>
    <submittedName>
        <fullName evidence="1">Uncharacterized protein</fullName>
    </submittedName>
</protein>
<comment type="caution">
    <text evidence="1">The sequence shown here is derived from an EMBL/GenBank/DDBJ whole genome shotgun (WGS) entry which is preliminary data.</text>
</comment>
<dbReference type="Proteomes" id="UP000812966">
    <property type="component" value="Unassembled WGS sequence"/>
</dbReference>
<evidence type="ECO:0000313" key="1">
    <source>
        <dbReference type="EMBL" id="KAG7529690.1"/>
    </source>
</evidence>